<keyword evidence="2" id="KW-1185">Reference proteome</keyword>
<evidence type="ECO:0008006" key="3">
    <source>
        <dbReference type="Google" id="ProtNLM"/>
    </source>
</evidence>
<dbReference type="EMBL" id="BSPC01000057">
    <property type="protein sequence ID" value="GLS22035.1"/>
    <property type="molecule type" value="Genomic_DNA"/>
</dbReference>
<accession>A0ABQ6CQC8</accession>
<reference evidence="2" key="1">
    <citation type="journal article" date="2019" name="Int. J. Syst. Evol. Microbiol.">
        <title>The Global Catalogue of Microorganisms (GCM) 10K type strain sequencing project: providing services to taxonomists for standard genome sequencing and annotation.</title>
        <authorList>
            <consortium name="The Broad Institute Genomics Platform"/>
            <consortium name="The Broad Institute Genome Sequencing Center for Infectious Disease"/>
            <person name="Wu L."/>
            <person name="Ma J."/>
        </authorList>
    </citation>
    <scope>NUCLEOTIDE SEQUENCE [LARGE SCALE GENOMIC DNA]</scope>
    <source>
        <strain evidence="2">NBRC 101365</strain>
    </source>
</reference>
<gene>
    <name evidence="1" type="ORF">GCM10007874_50520</name>
</gene>
<proteinExistence type="predicted"/>
<dbReference type="Proteomes" id="UP001156882">
    <property type="component" value="Unassembled WGS sequence"/>
</dbReference>
<evidence type="ECO:0000313" key="1">
    <source>
        <dbReference type="EMBL" id="GLS22035.1"/>
    </source>
</evidence>
<sequence length="53" mass="6260">MRWTKANSISWTELVAEIEFRRRTDDQKLRHVSCKGLREKRADVAAVLKKQFG</sequence>
<protein>
    <recommendedName>
        <fullName evidence="3">DNA ligase (ATP)</fullName>
    </recommendedName>
</protein>
<organism evidence="1 2">
    <name type="scientific">Labrys miyagiensis</name>
    <dbReference type="NCBI Taxonomy" id="346912"/>
    <lineage>
        <taxon>Bacteria</taxon>
        <taxon>Pseudomonadati</taxon>
        <taxon>Pseudomonadota</taxon>
        <taxon>Alphaproteobacteria</taxon>
        <taxon>Hyphomicrobiales</taxon>
        <taxon>Xanthobacteraceae</taxon>
        <taxon>Labrys</taxon>
    </lineage>
</organism>
<evidence type="ECO:0000313" key="2">
    <source>
        <dbReference type="Proteomes" id="UP001156882"/>
    </source>
</evidence>
<comment type="caution">
    <text evidence="1">The sequence shown here is derived from an EMBL/GenBank/DDBJ whole genome shotgun (WGS) entry which is preliminary data.</text>
</comment>
<name>A0ABQ6CQC8_9HYPH</name>